<evidence type="ECO:0000313" key="3">
    <source>
        <dbReference type="Proteomes" id="UP001596514"/>
    </source>
</evidence>
<dbReference type="InterPro" id="IPR054058">
    <property type="entry name" value="HTH_67"/>
</dbReference>
<sequence length="321" mass="34214">MHSRSARIHETGCETVPEHEPNVPRVMWRLLEPLHAVTYFAPEARAASDAVGMRGFWMGYFATRAAPLGPVGPDVVTAAFHGFPPAKVSRALPDAWTFATPGDVLRARLDGAKAALRNLLTDEVAGPDDLRAAADLAWRAARLADTAGRVLSAANQALPAPDEPHLLLWQAATTLREHRGDGHVAALVAHGVSPTQAHLLKVAAGETDLDLLRVARPWPDEEWQSGAAALRERGWVDASGALTAEGTRVRARIERLTDEAAAGPWRALGDERTSVLARLLRPLTEAVVKAGIPPTLSPIGLPAGSENGRELSLPAFPSKIG</sequence>
<evidence type="ECO:0000256" key="1">
    <source>
        <dbReference type="SAM" id="MobiDB-lite"/>
    </source>
</evidence>
<organism evidence="2 3">
    <name type="scientific">Streptosporangium amethystogenes subsp. fukuiense</name>
    <dbReference type="NCBI Taxonomy" id="698418"/>
    <lineage>
        <taxon>Bacteria</taxon>
        <taxon>Bacillati</taxon>
        <taxon>Actinomycetota</taxon>
        <taxon>Actinomycetes</taxon>
        <taxon>Streptosporangiales</taxon>
        <taxon>Streptosporangiaceae</taxon>
        <taxon>Streptosporangium</taxon>
    </lineage>
</organism>
<proteinExistence type="predicted"/>
<dbReference type="NCBIfam" id="NF047719">
    <property type="entry name" value="SCO6745_fam_HTH"/>
    <property type="match status" value="1"/>
</dbReference>
<accession>A0ABW2TDM4</accession>
<name>A0ABW2TDM4_9ACTN</name>
<dbReference type="Pfam" id="PF21863">
    <property type="entry name" value="HTH_67"/>
    <property type="match status" value="1"/>
</dbReference>
<keyword evidence="3" id="KW-1185">Reference proteome</keyword>
<gene>
    <name evidence="2" type="ORF">ACFQVD_41260</name>
</gene>
<feature type="region of interest" description="Disordered" evidence="1">
    <location>
        <begin position="301"/>
        <end position="321"/>
    </location>
</feature>
<comment type="caution">
    <text evidence="2">The sequence shown here is derived from an EMBL/GenBank/DDBJ whole genome shotgun (WGS) entry which is preliminary data.</text>
</comment>
<dbReference type="RefSeq" id="WP_343962903.1">
    <property type="nucleotide sequence ID" value="NZ_BAAAGK010000013.1"/>
</dbReference>
<protein>
    <recommendedName>
        <fullName evidence="4">SalK</fullName>
    </recommendedName>
</protein>
<evidence type="ECO:0000313" key="2">
    <source>
        <dbReference type="EMBL" id="MFC7606544.1"/>
    </source>
</evidence>
<dbReference type="Proteomes" id="UP001596514">
    <property type="component" value="Unassembled WGS sequence"/>
</dbReference>
<reference evidence="3" key="1">
    <citation type="journal article" date="2019" name="Int. J. Syst. Evol. Microbiol.">
        <title>The Global Catalogue of Microorganisms (GCM) 10K type strain sequencing project: providing services to taxonomists for standard genome sequencing and annotation.</title>
        <authorList>
            <consortium name="The Broad Institute Genomics Platform"/>
            <consortium name="The Broad Institute Genome Sequencing Center for Infectious Disease"/>
            <person name="Wu L."/>
            <person name="Ma J."/>
        </authorList>
    </citation>
    <scope>NUCLEOTIDE SEQUENCE [LARGE SCALE GENOMIC DNA]</scope>
    <source>
        <strain evidence="3">JCM 10083</strain>
    </source>
</reference>
<evidence type="ECO:0008006" key="4">
    <source>
        <dbReference type="Google" id="ProtNLM"/>
    </source>
</evidence>
<dbReference type="EMBL" id="JBHTEE010000001">
    <property type="protein sequence ID" value="MFC7606544.1"/>
    <property type="molecule type" value="Genomic_DNA"/>
</dbReference>